<organism evidence="3 4">
    <name type="scientific">Porites lobata</name>
    <dbReference type="NCBI Taxonomy" id="104759"/>
    <lineage>
        <taxon>Eukaryota</taxon>
        <taxon>Metazoa</taxon>
        <taxon>Cnidaria</taxon>
        <taxon>Anthozoa</taxon>
        <taxon>Hexacorallia</taxon>
        <taxon>Scleractinia</taxon>
        <taxon>Fungiina</taxon>
        <taxon>Poritidae</taxon>
        <taxon>Porites</taxon>
    </lineage>
</organism>
<keyword evidence="1" id="KW-0175">Coiled coil</keyword>
<dbReference type="PANTHER" id="PTHR11505">
    <property type="entry name" value="L1 TRANSPOSABLE ELEMENT-RELATED"/>
    <property type="match status" value="1"/>
</dbReference>
<accession>A0ABN8NHV3</accession>
<proteinExistence type="predicted"/>
<name>A0ABN8NHV3_9CNID</name>
<dbReference type="EMBL" id="CALNXK010000018">
    <property type="protein sequence ID" value="CAH3105533.1"/>
    <property type="molecule type" value="Genomic_DNA"/>
</dbReference>
<dbReference type="InterPro" id="IPR004244">
    <property type="entry name" value="Transposase_22"/>
</dbReference>
<keyword evidence="4" id="KW-1185">Reference proteome</keyword>
<gene>
    <name evidence="3" type="ORF">PLOB_00013729</name>
</gene>
<feature type="coiled-coil region" evidence="1">
    <location>
        <begin position="93"/>
        <end position="166"/>
    </location>
</feature>
<feature type="compositionally biased region" description="Polar residues" evidence="2">
    <location>
        <begin position="17"/>
        <end position="28"/>
    </location>
</feature>
<evidence type="ECO:0000313" key="3">
    <source>
        <dbReference type="EMBL" id="CAH3105533.1"/>
    </source>
</evidence>
<dbReference type="Proteomes" id="UP001159405">
    <property type="component" value="Unassembled WGS sequence"/>
</dbReference>
<feature type="compositionally biased region" description="Basic and acidic residues" evidence="2">
    <location>
        <begin position="29"/>
        <end position="41"/>
    </location>
</feature>
<sequence>MEFSSPLSSLFKRKTRGSNSPTSETISPETKRLKESVKEDEANAPPAIVSPPKSKNDSEDVVLSALNMAQDFASKVDLILSKLSQLENIGTQINVLQDSVDRINQTVANLQSEFHRLKEDVRNTVEETNTLKTSVKFLNDEVETSRRKLRDDEEKSRQELDHLRLQLLNYEVYSRRENLRFYGIPEIEGEENTEPVLKAFLEKELNVENAQSIEFQRVHRVGKKDRNTRKPRAIIARCLRFKDRENLFSCRRNIDSQSNFGIGPDLPKQVIDMRKRLIPKMVQVRKDGKRAAFSRTEPYKLFIDGVEVKS</sequence>
<reference evidence="3 4" key="1">
    <citation type="submission" date="2022-05" db="EMBL/GenBank/DDBJ databases">
        <authorList>
            <consortium name="Genoscope - CEA"/>
            <person name="William W."/>
        </authorList>
    </citation>
    <scope>NUCLEOTIDE SEQUENCE [LARGE SCALE GENOMIC DNA]</scope>
</reference>
<feature type="region of interest" description="Disordered" evidence="2">
    <location>
        <begin position="1"/>
        <end position="57"/>
    </location>
</feature>
<protein>
    <submittedName>
        <fullName evidence="3">Uncharacterized protein</fullName>
    </submittedName>
</protein>
<evidence type="ECO:0000313" key="4">
    <source>
        <dbReference type="Proteomes" id="UP001159405"/>
    </source>
</evidence>
<evidence type="ECO:0000256" key="1">
    <source>
        <dbReference type="SAM" id="Coils"/>
    </source>
</evidence>
<evidence type="ECO:0000256" key="2">
    <source>
        <dbReference type="SAM" id="MobiDB-lite"/>
    </source>
</evidence>
<dbReference type="Gene3D" id="3.30.70.1820">
    <property type="entry name" value="L1 transposable element, RRM domain"/>
    <property type="match status" value="1"/>
</dbReference>
<comment type="caution">
    <text evidence="3">The sequence shown here is derived from an EMBL/GenBank/DDBJ whole genome shotgun (WGS) entry which is preliminary data.</text>
</comment>